<dbReference type="SUPFAM" id="SSF88723">
    <property type="entry name" value="PIN domain-like"/>
    <property type="match status" value="1"/>
</dbReference>
<keyword evidence="3" id="KW-1185">Reference proteome</keyword>
<dbReference type="Proteomes" id="UP000232883">
    <property type="component" value="Chromosome"/>
</dbReference>
<dbReference type="EMBL" id="CP025096">
    <property type="protein sequence ID" value="AUD04507.1"/>
    <property type="molecule type" value="Genomic_DNA"/>
</dbReference>
<dbReference type="CDD" id="cd09874">
    <property type="entry name" value="PIN_MT3492-like"/>
    <property type="match status" value="1"/>
</dbReference>
<name>A0A2K8Z3P5_9BACT</name>
<evidence type="ECO:0000313" key="3">
    <source>
        <dbReference type="Proteomes" id="UP000232883"/>
    </source>
</evidence>
<organism evidence="2 3">
    <name type="scientific">Spirosoma pollinicola</name>
    <dbReference type="NCBI Taxonomy" id="2057025"/>
    <lineage>
        <taxon>Bacteria</taxon>
        <taxon>Pseudomonadati</taxon>
        <taxon>Bacteroidota</taxon>
        <taxon>Cytophagia</taxon>
        <taxon>Cytophagales</taxon>
        <taxon>Cytophagaceae</taxon>
        <taxon>Spirosoma</taxon>
    </lineage>
</organism>
<feature type="domain" description="PIN" evidence="1">
    <location>
        <begin position="3"/>
        <end position="128"/>
    </location>
</feature>
<sequence>MNIFLDTSSLFKLYFQENGSTELEQLFESQSIEQIYLSGLATIEFRSIVWRKVRMNEITAQNATLLLDAFDNDCSVYTLVLTDDSLLKLSRQLLDKYGQRGLRSLDAIQLASAISIKHDVQLFKTADDLLNTFFIVESLPVSIG</sequence>
<proteinExistence type="predicted"/>
<dbReference type="InterPro" id="IPR029060">
    <property type="entry name" value="PIN-like_dom_sf"/>
</dbReference>
<dbReference type="Pfam" id="PF01850">
    <property type="entry name" value="PIN"/>
    <property type="match status" value="1"/>
</dbReference>
<dbReference type="AlphaFoldDB" id="A0A2K8Z3P5"/>
<reference evidence="2 3" key="1">
    <citation type="submission" date="2017-11" db="EMBL/GenBank/DDBJ databases">
        <title>Taxonomic description and genome sequences of Spirosoma HA7 sp. nov., isolated from pollen microhabitat of Corylus avellana.</title>
        <authorList>
            <person name="Ambika Manirajan B."/>
            <person name="Suarez C."/>
            <person name="Ratering S."/>
            <person name="Geissler-Plaum R."/>
            <person name="Cardinale M."/>
            <person name="Sylvia S."/>
        </authorList>
    </citation>
    <scope>NUCLEOTIDE SEQUENCE [LARGE SCALE GENOMIC DNA]</scope>
    <source>
        <strain evidence="2 3">HA7</strain>
    </source>
</reference>
<dbReference type="RefSeq" id="WP_100990572.1">
    <property type="nucleotide sequence ID" value="NZ_CP025096.1"/>
</dbReference>
<gene>
    <name evidence="2" type="ORF">CWM47_23250</name>
</gene>
<dbReference type="KEGG" id="spir:CWM47_23250"/>
<dbReference type="InterPro" id="IPR002716">
    <property type="entry name" value="PIN_dom"/>
</dbReference>
<dbReference type="OrthoDB" id="5568064at2"/>
<accession>A0A2K8Z3P5</accession>
<evidence type="ECO:0000313" key="2">
    <source>
        <dbReference type="EMBL" id="AUD04507.1"/>
    </source>
</evidence>
<protein>
    <recommendedName>
        <fullName evidence="1">PIN domain-containing protein</fullName>
    </recommendedName>
</protein>
<dbReference type="Gene3D" id="3.40.50.1010">
    <property type="entry name" value="5'-nuclease"/>
    <property type="match status" value="1"/>
</dbReference>
<evidence type="ECO:0000259" key="1">
    <source>
        <dbReference type="Pfam" id="PF01850"/>
    </source>
</evidence>